<keyword evidence="1" id="KW-0472">Membrane</keyword>
<organism evidence="3 4">
    <name type="scientific">Sphagnum troendelagicum</name>
    <dbReference type="NCBI Taxonomy" id="128251"/>
    <lineage>
        <taxon>Eukaryota</taxon>
        <taxon>Viridiplantae</taxon>
        <taxon>Streptophyta</taxon>
        <taxon>Embryophyta</taxon>
        <taxon>Bryophyta</taxon>
        <taxon>Sphagnophytina</taxon>
        <taxon>Sphagnopsida</taxon>
        <taxon>Sphagnales</taxon>
        <taxon>Sphagnaceae</taxon>
        <taxon>Sphagnum</taxon>
    </lineage>
</organism>
<reference evidence="3" key="1">
    <citation type="submission" date="2024-02" db="EMBL/GenBank/DDBJ databases">
        <authorList>
            <consortium name="ELIXIR-Norway"/>
            <consortium name="Elixir Norway"/>
        </authorList>
    </citation>
    <scope>NUCLEOTIDE SEQUENCE</scope>
</reference>
<name>A0ABP0UR49_9BRYO</name>
<dbReference type="EMBL" id="OZ019898">
    <property type="protein sequence ID" value="CAK9228370.1"/>
    <property type="molecule type" value="Genomic_DNA"/>
</dbReference>
<dbReference type="InterPro" id="IPR001194">
    <property type="entry name" value="cDENN_dom"/>
</dbReference>
<dbReference type="Pfam" id="PF02141">
    <property type="entry name" value="DENN"/>
    <property type="match status" value="1"/>
</dbReference>
<evidence type="ECO:0000313" key="4">
    <source>
        <dbReference type="Proteomes" id="UP001497512"/>
    </source>
</evidence>
<keyword evidence="1" id="KW-1133">Transmembrane helix</keyword>
<gene>
    <name evidence="3" type="ORF">CSSPTR1EN2_LOCUS19010</name>
</gene>
<protein>
    <recommendedName>
        <fullName evidence="2">cDENN domain-containing protein</fullName>
    </recommendedName>
</protein>
<accession>A0ABP0UR49</accession>
<dbReference type="Gene3D" id="3.40.50.11500">
    <property type="match status" value="1"/>
</dbReference>
<feature type="transmembrane region" description="Helical" evidence="1">
    <location>
        <begin position="6"/>
        <end position="23"/>
    </location>
</feature>
<feature type="domain" description="cDENN" evidence="2">
    <location>
        <begin position="10"/>
        <end position="50"/>
    </location>
</feature>
<sequence length="70" mass="7728">MGGCVGGYLVLVMAVEAICHLIYPIKWQHVYIPVLYNAGVGFTGVPTPYVDHLNPIVKEGQDVLRRVIAY</sequence>
<proteinExistence type="predicted"/>
<keyword evidence="4" id="KW-1185">Reference proteome</keyword>
<evidence type="ECO:0000313" key="3">
    <source>
        <dbReference type="EMBL" id="CAK9228370.1"/>
    </source>
</evidence>
<dbReference type="InterPro" id="IPR043153">
    <property type="entry name" value="DENN_C"/>
</dbReference>
<dbReference type="Proteomes" id="UP001497512">
    <property type="component" value="Chromosome 6"/>
</dbReference>
<evidence type="ECO:0000256" key="1">
    <source>
        <dbReference type="SAM" id="Phobius"/>
    </source>
</evidence>
<evidence type="ECO:0000259" key="2">
    <source>
        <dbReference type="Pfam" id="PF02141"/>
    </source>
</evidence>
<keyword evidence="1" id="KW-0812">Transmembrane</keyword>